<evidence type="ECO:0000313" key="2">
    <source>
        <dbReference type="Proteomes" id="UP000499080"/>
    </source>
</evidence>
<gene>
    <name evidence="1" type="ORF">AVEN_273393_1</name>
</gene>
<dbReference type="AlphaFoldDB" id="A0A4Y2TUH3"/>
<accession>A0A4Y2TUH3</accession>
<reference evidence="1 2" key="1">
    <citation type="journal article" date="2019" name="Sci. Rep.">
        <title>Orb-weaving spider Araneus ventricosus genome elucidates the spidroin gene catalogue.</title>
        <authorList>
            <person name="Kono N."/>
            <person name="Nakamura H."/>
            <person name="Ohtoshi R."/>
            <person name="Moran D.A.P."/>
            <person name="Shinohara A."/>
            <person name="Yoshida Y."/>
            <person name="Fujiwara M."/>
            <person name="Mori M."/>
            <person name="Tomita M."/>
            <person name="Arakawa K."/>
        </authorList>
    </citation>
    <scope>NUCLEOTIDE SEQUENCE [LARGE SCALE GENOMIC DNA]</scope>
</reference>
<dbReference type="EMBL" id="BGPR01030645">
    <property type="protein sequence ID" value="GBO03274.1"/>
    <property type="molecule type" value="Genomic_DNA"/>
</dbReference>
<sequence length="110" mass="12255">MSCGLKGTNLFLVKDSNSRSDSPFGLRFGLPLRIRTPRSDSASVSLYGSGLPVPIRTPRSRMTEKVLWVGGRRRQRKNVALAGGRRLFCHVFSQQISFFAVRGESMLRLG</sequence>
<dbReference type="Proteomes" id="UP000499080">
    <property type="component" value="Unassembled WGS sequence"/>
</dbReference>
<name>A0A4Y2TUH3_ARAVE</name>
<comment type="caution">
    <text evidence="1">The sequence shown here is derived from an EMBL/GenBank/DDBJ whole genome shotgun (WGS) entry which is preliminary data.</text>
</comment>
<protein>
    <submittedName>
        <fullName evidence="1">Uncharacterized protein</fullName>
    </submittedName>
</protein>
<organism evidence="1 2">
    <name type="scientific">Araneus ventricosus</name>
    <name type="common">Orbweaver spider</name>
    <name type="synonym">Epeira ventricosa</name>
    <dbReference type="NCBI Taxonomy" id="182803"/>
    <lineage>
        <taxon>Eukaryota</taxon>
        <taxon>Metazoa</taxon>
        <taxon>Ecdysozoa</taxon>
        <taxon>Arthropoda</taxon>
        <taxon>Chelicerata</taxon>
        <taxon>Arachnida</taxon>
        <taxon>Araneae</taxon>
        <taxon>Araneomorphae</taxon>
        <taxon>Entelegynae</taxon>
        <taxon>Araneoidea</taxon>
        <taxon>Araneidae</taxon>
        <taxon>Araneus</taxon>
    </lineage>
</organism>
<keyword evidence="2" id="KW-1185">Reference proteome</keyword>
<proteinExistence type="predicted"/>
<evidence type="ECO:0000313" key="1">
    <source>
        <dbReference type="EMBL" id="GBO03274.1"/>
    </source>
</evidence>